<dbReference type="CDD" id="cd04301">
    <property type="entry name" value="NAT_SF"/>
    <property type="match status" value="1"/>
</dbReference>
<accession>A0AAN7HFY8</accession>
<dbReference type="InterPro" id="IPR000182">
    <property type="entry name" value="GNAT_dom"/>
</dbReference>
<dbReference type="Pfam" id="PF00583">
    <property type="entry name" value="Acetyltransf_1"/>
    <property type="match status" value="1"/>
</dbReference>
<dbReference type="AlphaFoldDB" id="A0AAN7HFY8"/>
<dbReference type="SUPFAM" id="SSF55729">
    <property type="entry name" value="Acyl-CoA N-acyltransferases (Nat)"/>
    <property type="match status" value="1"/>
</dbReference>
<feature type="region of interest" description="Disordered" evidence="1">
    <location>
        <begin position="95"/>
        <end position="114"/>
    </location>
</feature>
<feature type="domain" description="N-acetyltransferase" evidence="2">
    <location>
        <begin position="69"/>
        <end position="217"/>
    </location>
</feature>
<dbReference type="Proteomes" id="UP001303647">
    <property type="component" value="Unassembled WGS sequence"/>
</dbReference>
<dbReference type="InterPro" id="IPR016181">
    <property type="entry name" value="Acyl_CoA_acyltransferase"/>
</dbReference>
<proteinExistence type="predicted"/>
<dbReference type="PANTHER" id="PTHR42791:SF2">
    <property type="entry name" value="N-ACETYLTRANSFERASE DOMAIN-CONTAINING PROTEIN"/>
    <property type="match status" value="1"/>
</dbReference>
<evidence type="ECO:0000259" key="2">
    <source>
        <dbReference type="PROSITE" id="PS51186"/>
    </source>
</evidence>
<keyword evidence="4" id="KW-1185">Reference proteome</keyword>
<reference evidence="3" key="2">
    <citation type="submission" date="2023-05" db="EMBL/GenBank/DDBJ databases">
        <authorList>
            <consortium name="Lawrence Berkeley National Laboratory"/>
            <person name="Steindorff A."/>
            <person name="Hensen N."/>
            <person name="Bonometti L."/>
            <person name="Westerberg I."/>
            <person name="Brannstrom I.O."/>
            <person name="Guillou S."/>
            <person name="Cros-Aarteil S."/>
            <person name="Calhoun S."/>
            <person name="Haridas S."/>
            <person name="Kuo A."/>
            <person name="Mondo S."/>
            <person name="Pangilinan J."/>
            <person name="Riley R."/>
            <person name="Labutti K."/>
            <person name="Andreopoulos B."/>
            <person name="Lipzen A."/>
            <person name="Chen C."/>
            <person name="Yanf M."/>
            <person name="Daum C."/>
            <person name="Ng V."/>
            <person name="Clum A."/>
            <person name="Ohm R."/>
            <person name="Martin F."/>
            <person name="Silar P."/>
            <person name="Natvig D."/>
            <person name="Lalanne C."/>
            <person name="Gautier V."/>
            <person name="Ament-Velasquez S.L."/>
            <person name="Kruys A."/>
            <person name="Hutchinson M.I."/>
            <person name="Powell A.J."/>
            <person name="Barry K."/>
            <person name="Miller A.N."/>
            <person name="Grigoriev I.V."/>
            <person name="Debuchy R."/>
            <person name="Gladieux P."/>
            <person name="Thoren M.H."/>
            <person name="Johannesson H."/>
        </authorList>
    </citation>
    <scope>NUCLEOTIDE SEQUENCE</scope>
    <source>
        <strain evidence="3">CBS 359.72</strain>
    </source>
</reference>
<name>A0AAN7HFY8_9PEZI</name>
<dbReference type="Gene3D" id="3.40.630.30">
    <property type="match status" value="1"/>
</dbReference>
<dbReference type="PANTHER" id="PTHR42791">
    <property type="entry name" value="GNAT FAMILY ACETYLTRANSFERASE"/>
    <property type="match status" value="1"/>
</dbReference>
<dbReference type="InterPro" id="IPR052523">
    <property type="entry name" value="Trichothecene_AcTrans"/>
</dbReference>
<comment type="caution">
    <text evidence="3">The sequence shown here is derived from an EMBL/GenBank/DDBJ whole genome shotgun (WGS) entry which is preliminary data.</text>
</comment>
<protein>
    <submittedName>
        <fullName evidence="3">Acyl-CoA N-acyltransferase</fullName>
    </submittedName>
</protein>
<dbReference type="PROSITE" id="PS51186">
    <property type="entry name" value="GNAT"/>
    <property type="match status" value="1"/>
</dbReference>
<evidence type="ECO:0000313" key="3">
    <source>
        <dbReference type="EMBL" id="KAK4243902.1"/>
    </source>
</evidence>
<gene>
    <name evidence="3" type="ORF">C7999DRAFT_44371</name>
</gene>
<evidence type="ECO:0000313" key="4">
    <source>
        <dbReference type="Proteomes" id="UP001303647"/>
    </source>
</evidence>
<evidence type="ECO:0000256" key="1">
    <source>
        <dbReference type="SAM" id="MobiDB-lite"/>
    </source>
</evidence>
<reference evidence="3" key="1">
    <citation type="journal article" date="2023" name="Mol. Phylogenet. Evol.">
        <title>Genome-scale phylogeny and comparative genomics of the fungal order Sordariales.</title>
        <authorList>
            <person name="Hensen N."/>
            <person name="Bonometti L."/>
            <person name="Westerberg I."/>
            <person name="Brannstrom I.O."/>
            <person name="Guillou S."/>
            <person name="Cros-Aarteil S."/>
            <person name="Calhoun S."/>
            <person name="Haridas S."/>
            <person name="Kuo A."/>
            <person name="Mondo S."/>
            <person name="Pangilinan J."/>
            <person name="Riley R."/>
            <person name="LaButti K."/>
            <person name="Andreopoulos B."/>
            <person name="Lipzen A."/>
            <person name="Chen C."/>
            <person name="Yan M."/>
            <person name="Daum C."/>
            <person name="Ng V."/>
            <person name="Clum A."/>
            <person name="Steindorff A."/>
            <person name="Ohm R.A."/>
            <person name="Martin F."/>
            <person name="Silar P."/>
            <person name="Natvig D.O."/>
            <person name="Lalanne C."/>
            <person name="Gautier V."/>
            <person name="Ament-Velasquez S.L."/>
            <person name="Kruys A."/>
            <person name="Hutchinson M.I."/>
            <person name="Powell A.J."/>
            <person name="Barry K."/>
            <person name="Miller A.N."/>
            <person name="Grigoriev I.V."/>
            <person name="Debuchy R."/>
            <person name="Gladieux P."/>
            <person name="Hiltunen Thoren M."/>
            <person name="Johannesson H."/>
        </authorList>
    </citation>
    <scope>NUCLEOTIDE SEQUENCE</scope>
    <source>
        <strain evidence="3">CBS 359.72</strain>
    </source>
</reference>
<sequence>MPLFLRPAREDDSVQIGWIGLKAFRDDVSRSAFPPHLHHKSKSGDPALDEVRWRAARNRKRMREGMPTYVVVDMPESEDGNGQVVGFIQWELPSQTRPPSAHVNGGDEEDLSPPSLDQEQLREISKLIHDMTTSALGADGYSNMWYLSSIAVDPSQHRRGIGRMLVQHGLDQAAKAGKDAFLIATEEGRGLYSVLGFHNVGEPVARGHSVYNPMLWRVPSINPT</sequence>
<dbReference type="EMBL" id="MU857772">
    <property type="protein sequence ID" value="KAK4243902.1"/>
    <property type="molecule type" value="Genomic_DNA"/>
</dbReference>
<organism evidence="3 4">
    <name type="scientific">Corynascus novoguineensis</name>
    <dbReference type="NCBI Taxonomy" id="1126955"/>
    <lineage>
        <taxon>Eukaryota</taxon>
        <taxon>Fungi</taxon>
        <taxon>Dikarya</taxon>
        <taxon>Ascomycota</taxon>
        <taxon>Pezizomycotina</taxon>
        <taxon>Sordariomycetes</taxon>
        <taxon>Sordariomycetidae</taxon>
        <taxon>Sordariales</taxon>
        <taxon>Chaetomiaceae</taxon>
        <taxon>Corynascus</taxon>
    </lineage>
</organism>
<dbReference type="GO" id="GO:0016747">
    <property type="term" value="F:acyltransferase activity, transferring groups other than amino-acyl groups"/>
    <property type="evidence" value="ECO:0007669"/>
    <property type="project" value="InterPro"/>
</dbReference>